<reference evidence="3 4" key="1">
    <citation type="submission" date="2023-08" db="EMBL/GenBank/DDBJ databases">
        <title>Microbacterium sp. nov., isolated from a waste landfill.</title>
        <authorList>
            <person name="Wen W."/>
        </authorList>
    </citation>
    <scope>NUCLEOTIDE SEQUENCE [LARGE SCALE GENOMIC DNA]</scope>
    <source>
        <strain evidence="3 4">ASV81</strain>
    </source>
</reference>
<dbReference type="EMBL" id="JAVFCB010000007">
    <property type="protein sequence ID" value="MDQ4214822.1"/>
    <property type="molecule type" value="Genomic_DNA"/>
</dbReference>
<feature type="transmembrane region" description="Helical" evidence="2">
    <location>
        <begin position="670"/>
        <end position="691"/>
    </location>
</feature>
<keyword evidence="2" id="KW-0472">Membrane</keyword>
<protein>
    <submittedName>
        <fullName evidence="3">DUF6049 family protein</fullName>
    </submittedName>
</protein>
<proteinExistence type="predicted"/>
<sequence>MTVSPAPLSSARASSTPAPLRDRLRRAARVLAVAAGLLLPLSSVAPALAATPAPSPSPTPAHAGLQLTLLPDANGAYTPGSPLTTTLAVRNDDTVGLAPGTMHLELGRTPLADRSAVSAWLRGSGSSPALTGIGDASTSATGAGDSYRTTVVVPAADVGALTPGVYPLRATIQAQTAAGTPHQSTASSVSVLVVARGAAPSVLTVVPITAAPAAGDLLTATELTALTAPTGALTAQLTGVTGTSAVLAIDPSIPAAIRVLGTTAPPSATAWLSRLEALSNEKLVLQFGDADVAAQAAAGLRSPLTVDSLDPFLSSSGTATPVPTPSPGAGASTAPAPADVMTIAGARDDILWPRGEVSAGDIATMANYASAPATTAFPILPSTTFSSGAKSGPVSAHGTVGGASVLVTDAAVSAALSSAAVEPDATRRGRSLAEANAMLWFATPGSTVLAGLSRADVRSDQGLSAAVSTFSGGIDGHLSQVLSAPSVDLTVATSSAADRANAVRTLESDEARILDFASILAQPADLTIRQRISVLRLLGVGVHTTTADFATALKAQRAATEKTLDAVAIQPSNPILISAKVDVPVWVRNDLPYPVRVQLHITANDGRIQLPALTEIDAQPSSTTRVKIPVEVRLSNAEVGLTMRLTSTSGVAIGASQTAQLTIRAEWETIGLIVLGSIAVLLIGGGIFRTVRRRRAAAAKYAAVGMDGSGEGGGESAADSDEGSSE</sequence>
<gene>
    <name evidence="3" type="ORF">RBR11_12950</name>
</gene>
<comment type="caution">
    <text evidence="3">The sequence shown here is derived from an EMBL/GenBank/DDBJ whole genome shotgun (WGS) entry which is preliminary data.</text>
</comment>
<dbReference type="Pfam" id="PF19516">
    <property type="entry name" value="DUF6049"/>
    <property type="match status" value="1"/>
</dbReference>
<evidence type="ECO:0000256" key="1">
    <source>
        <dbReference type="SAM" id="MobiDB-lite"/>
    </source>
</evidence>
<organism evidence="3 4">
    <name type="scientific">Microbacterium capsulatum</name>
    <dbReference type="NCBI Taxonomy" id="3041921"/>
    <lineage>
        <taxon>Bacteria</taxon>
        <taxon>Bacillati</taxon>
        <taxon>Actinomycetota</taxon>
        <taxon>Actinomycetes</taxon>
        <taxon>Micrococcales</taxon>
        <taxon>Microbacteriaceae</taxon>
        <taxon>Microbacterium</taxon>
    </lineage>
</organism>
<dbReference type="InterPro" id="IPR046112">
    <property type="entry name" value="DUF6049"/>
</dbReference>
<evidence type="ECO:0000313" key="3">
    <source>
        <dbReference type="EMBL" id="MDQ4214822.1"/>
    </source>
</evidence>
<name>A0ABU0XJ02_9MICO</name>
<evidence type="ECO:0000256" key="2">
    <source>
        <dbReference type="SAM" id="Phobius"/>
    </source>
</evidence>
<keyword evidence="2" id="KW-1133">Transmembrane helix</keyword>
<dbReference type="RefSeq" id="WP_308489763.1">
    <property type="nucleotide sequence ID" value="NZ_JAVFCB010000007.1"/>
</dbReference>
<feature type="region of interest" description="Disordered" evidence="1">
    <location>
        <begin position="705"/>
        <end position="726"/>
    </location>
</feature>
<keyword evidence="4" id="KW-1185">Reference proteome</keyword>
<feature type="region of interest" description="Disordered" evidence="1">
    <location>
        <begin position="315"/>
        <end position="335"/>
    </location>
</feature>
<keyword evidence="2" id="KW-0812">Transmembrane</keyword>
<feature type="region of interest" description="Disordered" evidence="1">
    <location>
        <begin position="1"/>
        <end position="20"/>
    </location>
</feature>
<accession>A0ABU0XJ02</accession>
<feature type="compositionally biased region" description="Low complexity" evidence="1">
    <location>
        <begin position="1"/>
        <end position="19"/>
    </location>
</feature>
<dbReference type="Proteomes" id="UP001230289">
    <property type="component" value="Unassembled WGS sequence"/>
</dbReference>
<evidence type="ECO:0000313" key="4">
    <source>
        <dbReference type="Proteomes" id="UP001230289"/>
    </source>
</evidence>